<dbReference type="OrthoDB" id="9128788at2"/>
<feature type="transmembrane region" description="Helical" evidence="1">
    <location>
        <begin position="180"/>
        <end position="197"/>
    </location>
</feature>
<sequence>MASGSRFVSHVKWWFIVLPLLACVILPAVPDRALFEISDAESQSVAHALGDDRAAAAVDATNASFRRMFVNTGAVQATLDAGGDDELDADGMHSFARTWARQFWMLVYRVIYRAVVMHTWLVGILLLCIAATVDGAVRRKIRAAAAGFASPLKFHLAVHALLVTAGIAFVVLLLPVPLVAQSWTALAVLLPLLLWVANSST</sequence>
<evidence type="ECO:0000313" key="2">
    <source>
        <dbReference type="EMBL" id="QGZ67023.1"/>
    </source>
</evidence>
<geneLocation type="plasmid" evidence="2 3">
    <name>p1</name>
</geneLocation>
<reference evidence="2 3" key="1">
    <citation type="submission" date="2019-12" db="EMBL/GenBank/DDBJ databases">
        <title>Paraburkholderia acidiphila 7Q-K02 sp. nov and Paraburkholderia acidisoli DHF22 sp. nov., two strains isolated from forest soil.</title>
        <authorList>
            <person name="Gao Z."/>
            <person name="Qiu L."/>
        </authorList>
    </citation>
    <scope>NUCLEOTIDE SEQUENCE [LARGE SCALE GENOMIC DNA]</scope>
    <source>
        <strain evidence="2 3">DHF22</strain>
        <plasmid evidence="2 3">p1</plasmid>
    </source>
</reference>
<keyword evidence="1" id="KW-1133">Transmembrane helix</keyword>
<dbReference type="AlphaFoldDB" id="A0A7Z2GSB9"/>
<keyword evidence="1" id="KW-0812">Transmembrane</keyword>
<name>A0A7Z2GSB9_9BURK</name>
<gene>
    <name evidence="2" type="ORF">FAZ98_34920</name>
</gene>
<feature type="transmembrane region" description="Helical" evidence="1">
    <location>
        <begin position="12"/>
        <end position="29"/>
    </location>
</feature>
<feature type="transmembrane region" description="Helical" evidence="1">
    <location>
        <begin position="110"/>
        <end position="133"/>
    </location>
</feature>
<dbReference type="Proteomes" id="UP000433577">
    <property type="component" value="Plasmid p1"/>
</dbReference>
<dbReference type="InterPro" id="IPR022266">
    <property type="entry name" value="DtrJ-like"/>
</dbReference>
<keyword evidence="3" id="KW-1185">Reference proteome</keyword>
<dbReference type="KEGG" id="pacs:FAZ98_34920"/>
<keyword evidence="2" id="KW-0614">Plasmid</keyword>
<protein>
    <submittedName>
        <fullName evidence="2">DUF4400 domain-containing protein</fullName>
    </submittedName>
</protein>
<accession>A0A7Z2GSB9</accession>
<dbReference type="EMBL" id="CP046917">
    <property type="protein sequence ID" value="QGZ67023.1"/>
    <property type="molecule type" value="Genomic_DNA"/>
</dbReference>
<organism evidence="2 3">
    <name type="scientific">Paraburkholderia acidisoli</name>
    <dbReference type="NCBI Taxonomy" id="2571748"/>
    <lineage>
        <taxon>Bacteria</taxon>
        <taxon>Pseudomonadati</taxon>
        <taxon>Pseudomonadota</taxon>
        <taxon>Betaproteobacteria</taxon>
        <taxon>Burkholderiales</taxon>
        <taxon>Burkholderiaceae</taxon>
        <taxon>Paraburkholderia</taxon>
    </lineage>
</organism>
<proteinExistence type="predicted"/>
<keyword evidence="1" id="KW-0472">Membrane</keyword>
<evidence type="ECO:0000313" key="3">
    <source>
        <dbReference type="Proteomes" id="UP000433577"/>
    </source>
</evidence>
<feature type="transmembrane region" description="Helical" evidence="1">
    <location>
        <begin position="154"/>
        <end position="174"/>
    </location>
</feature>
<dbReference type="Pfam" id="PF14348">
    <property type="entry name" value="DtrJ-like"/>
    <property type="match status" value="1"/>
</dbReference>
<evidence type="ECO:0000256" key="1">
    <source>
        <dbReference type="SAM" id="Phobius"/>
    </source>
</evidence>